<dbReference type="Gene3D" id="3.40.50.10770">
    <property type="entry name" value="Hypothetical protein VC1899 like domain (Restriction endonuclease-like)"/>
    <property type="match status" value="1"/>
</dbReference>
<keyword evidence="3" id="KW-1185">Reference proteome</keyword>
<proteinExistence type="predicted"/>
<evidence type="ECO:0000259" key="1">
    <source>
        <dbReference type="Pfam" id="PF09651"/>
    </source>
</evidence>
<protein>
    <submittedName>
        <fullName evidence="2">CRISPR-associated protein (TIGR02619 family)</fullName>
    </submittedName>
</protein>
<dbReference type="Proteomes" id="UP000639010">
    <property type="component" value="Unassembled WGS sequence"/>
</dbReference>
<organism evidence="2 3">
    <name type="scientific">Desulfomicrobium macestii</name>
    <dbReference type="NCBI Taxonomy" id="90731"/>
    <lineage>
        <taxon>Bacteria</taxon>
        <taxon>Pseudomonadati</taxon>
        <taxon>Thermodesulfobacteriota</taxon>
        <taxon>Desulfovibrionia</taxon>
        <taxon>Desulfovibrionales</taxon>
        <taxon>Desulfomicrobiaceae</taxon>
        <taxon>Desulfomicrobium</taxon>
    </lineage>
</organism>
<dbReference type="EMBL" id="JADBGG010000030">
    <property type="protein sequence ID" value="MBE1426632.1"/>
    <property type="molecule type" value="Genomic_DNA"/>
</dbReference>
<dbReference type="RefSeq" id="WP_192624559.1">
    <property type="nucleotide sequence ID" value="NZ_JADBGG010000030.1"/>
</dbReference>
<dbReference type="InterPro" id="IPR013442">
    <property type="entry name" value="SSO1393-like"/>
</dbReference>
<dbReference type="NCBIfam" id="TIGR02619">
    <property type="entry name" value="putative CRISPR-associated protein, APE2256 family"/>
    <property type="match status" value="1"/>
</dbReference>
<reference evidence="2 3" key="1">
    <citation type="submission" date="2020-10" db="EMBL/GenBank/DDBJ databases">
        <title>Genomic Encyclopedia of Type Strains, Phase IV (KMG-IV): sequencing the most valuable type-strain genomes for metagenomic binning, comparative biology and taxonomic classification.</title>
        <authorList>
            <person name="Goeker M."/>
        </authorList>
    </citation>
    <scope>NUCLEOTIDE SEQUENCE [LARGE SCALE GENOMIC DNA]</scope>
    <source>
        <strain evidence="2 3">DSM 4194</strain>
    </source>
</reference>
<dbReference type="Pfam" id="PF09651">
    <property type="entry name" value="Cas_APE2256"/>
    <property type="match status" value="1"/>
</dbReference>
<sequence>MIYLCTCGTSAAKEWPKEEFGRFSSEAILKCGGKDWAVCFLSELLGRFSMHDDGHLADHLSAEIHSLARMRVSAADTVVLFSSETLDGQVCAEAVARFLGANGLDAKVEIIPGLQVQDARKFSRFGVVAYLRKLLQYIDGHGNGQCVLNPTGGFKALVPYTVLLGMLRQVTCRYIFEFSSQLIDLPPLPVEFSKASLNAVRPVLERIERECAIPLQEFSAALSREQRLSLEVLFDMDATDVTLSAVGFLVLEELQKPSALIPYLSQEAMTGLRRLRARSDVNPLEYLERIARHPDKLSKDKHGNAESGIFWLKPGNTTDRYLVSVEDDWKLLVWEMHDHEGYEERSRVGGLGKALRNERFRRYAPFFRMEIQD</sequence>
<gene>
    <name evidence="2" type="ORF">H4684_003298</name>
</gene>
<comment type="caution">
    <text evidence="2">The sequence shown here is derived from an EMBL/GenBank/DDBJ whole genome shotgun (WGS) entry which is preliminary data.</text>
</comment>
<accession>A0ABR9H817</accession>
<evidence type="ECO:0000313" key="2">
    <source>
        <dbReference type="EMBL" id="MBE1426632.1"/>
    </source>
</evidence>
<name>A0ABR9H817_9BACT</name>
<feature type="domain" description="CRISPR system ring nuclease SSO1393-like" evidence="1">
    <location>
        <begin position="60"/>
        <end position="188"/>
    </location>
</feature>
<evidence type="ECO:0000313" key="3">
    <source>
        <dbReference type="Proteomes" id="UP000639010"/>
    </source>
</evidence>